<dbReference type="Pfam" id="PF12855">
    <property type="entry name" value="Ecl1"/>
    <property type="match status" value="1"/>
</dbReference>
<dbReference type="EMBL" id="ML738418">
    <property type="protein sequence ID" value="KAE8307093.1"/>
    <property type="molecule type" value="Genomic_DNA"/>
</dbReference>
<protein>
    <submittedName>
        <fullName evidence="1">Uncharacterized protein</fullName>
    </submittedName>
</protein>
<reference evidence="2" key="1">
    <citation type="submission" date="2019-04" db="EMBL/GenBank/DDBJ databases">
        <title>Friends and foes A comparative genomics studyof 23 Aspergillus species from section Flavi.</title>
        <authorList>
            <consortium name="DOE Joint Genome Institute"/>
            <person name="Kjaerbolling I."/>
            <person name="Vesth T."/>
            <person name="Frisvad J.C."/>
            <person name="Nybo J.L."/>
            <person name="Theobald S."/>
            <person name="Kildgaard S."/>
            <person name="Isbrandt T."/>
            <person name="Kuo A."/>
            <person name="Sato A."/>
            <person name="Lyhne E.K."/>
            <person name="Kogle M.E."/>
            <person name="Wiebenga A."/>
            <person name="Kun R.S."/>
            <person name="Lubbers R.J."/>
            <person name="Makela M.R."/>
            <person name="Barry K."/>
            <person name="Chovatia M."/>
            <person name="Clum A."/>
            <person name="Daum C."/>
            <person name="Haridas S."/>
            <person name="He G."/>
            <person name="LaButti K."/>
            <person name="Lipzen A."/>
            <person name="Mondo S."/>
            <person name="Riley R."/>
            <person name="Salamov A."/>
            <person name="Simmons B.A."/>
            <person name="Magnuson J.K."/>
            <person name="Henrissat B."/>
            <person name="Mortensen U.H."/>
            <person name="Larsen T.O."/>
            <person name="Devries R.P."/>
            <person name="Grigoriev I.V."/>
            <person name="Machida M."/>
            <person name="Baker S.E."/>
            <person name="Andersen M.R."/>
        </authorList>
    </citation>
    <scope>NUCLEOTIDE SEQUENCE [LARGE SCALE GENOMIC DNA]</scope>
    <source>
        <strain evidence="2">CBS 130015</strain>
    </source>
</reference>
<evidence type="ECO:0000313" key="2">
    <source>
        <dbReference type="Proteomes" id="UP000325433"/>
    </source>
</evidence>
<organism evidence="1 2">
    <name type="scientific">Aspergillus transmontanensis</name>
    <dbReference type="NCBI Taxonomy" id="1034304"/>
    <lineage>
        <taxon>Eukaryota</taxon>
        <taxon>Fungi</taxon>
        <taxon>Dikarya</taxon>
        <taxon>Ascomycota</taxon>
        <taxon>Pezizomycotina</taxon>
        <taxon>Eurotiomycetes</taxon>
        <taxon>Eurotiomycetidae</taxon>
        <taxon>Eurotiales</taxon>
        <taxon>Aspergillaceae</taxon>
        <taxon>Aspergillus</taxon>
        <taxon>Aspergillus subgen. Circumdati</taxon>
    </lineage>
</organism>
<gene>
    <name evidence="1" type="ORF">BDV41DRAFT_68193</name>
</gene>
<proteinExistence type="predicted"/>
<dbReference type="AlphaFoldDB" id="A0A5N6VFG1"/>
<evidence type="ECO:0000313" key="1">
    <source>
        <dbReference type="EMBL" id="KAE8307093.1"/>
    </source>
</evidence>
<name>A0A5N6VFG1_9EURO</name>
<dbReference type="InterPro" id="IPR024368">
    <property type="entry name" value="Ecl1/2/3"/>
</dbReference>
<sequence length="140" mass="15612">MATGWSLDFCLACDRQTLGVGAYCSQYCRLAELDLTEEAIVIDTPVSVYPQRTQRTTTEIAAKTPRVSTVNDHIGDSFLPSNRSFTPSWMISPSSSQTSLSSLKSHLSQDPTISDRVQDQLRDYASCFDQVRDLRRQLAS</sequence>
<dbReference type="Proteomes" id="UP000325433">
    <property type="component" value="Unassembled WGS sequence"/>
</dbReference>
<accession>A0A5N6VFG1</accession>
<keyword evidence="2" id="KW-1185">Reference proteome</keyword>